<organism evidence="2 3">
    <name type="scientific">Mycena chlorophos</name>
    <name type="common">Agaric fungus</name>
    <name type="synonym">Agaricus chlorophos</name>
    <dbReference type="NCBI Taxonomy" id="658473"/>
    <lineage>
        <taxon>Eukaryota</taxon>
        <taxon>Fungi</taxon>
        <taxon>Dikarya</taxon>
        <taxon>Basidiomycota</taxon>
        <taxon>Agaricomycotina</taxon>
        <taxon>Agaricomycetes</taxon>
        <taxon>Agaricomycetidae</taxon>
        <taxon>Agaricales</taxon>
        <taxon>Marasmiineae</taxon>
        <taxon>Mycenaceae</taxon>
        <taxon>Mycena</taxon>
    </lineage>
</organism>
<evidence type="ECO:0000256" key="1">
    <source>
        <dbReference type="SAM" id="MobiDB-lite"/>
    </source>
</evidence>
<feature type="region of interest" description="Disordered" evidence="1">
    <location>
        <begin position="332"/>
        <end position="373"/>
    </location>
</feature>
<feature type="compositionally biased region" description="Polar residues" evidence="1">
    <location>
        <begin position="79"/>
        <end position="89"/>
    </location>
</feature>
<reference evidence="2" key="1">
    <citation type="submission" date="2020-05" db="EMBL/GenBank/DDBJ databases">
        <title>Mycena genomes resolve the evolution of fungal bioluminescence.</title>
        <authorList>
            <person name="Tsai I.J."/>
        </authorList>
    </citation>
    <scope>NUCLEOTIDE SEQUENCE</scope>
    <source>
        <strain evidence="2">110903Hualien_Pintung</strain>
    </source>
</reference>
<feature type="compositionally biased region" description="Basic and acidic residues" evidence="1">
    <location>
        <begin position="449"/>
        <end position="462"/>
    </location>
</feature>
<dbReference type="AlphaFoldDB" id="A0A8H6RWC2"/>
<feature type="compositionally biased region" description="Basic residues" evidence="1">
    <location>
        <begin position="428"/>
        <end position="440"/>
    </location>
</feature>
<accession>A0A8H6RWC2</accession>
<evidence type="ECO:0000313" key="3">
    <source>
        <dbReference type="Proteomes" id="UP000613580"/>
    </source>
</evidence>
<feature type="compositionally biased region" description="Acidic residues" evidence="1">
    <location>
        <begin position="337"/>
        <end position="371"/>
    </location>
</feature>
<name>A0A8H6RWC2_MYCCL</name>
<dbReference type="Gene3D" id="3.10.20.90">
    <property type="entry name" value="Phosphatidylinositol 3-kinase Catalytic Subunit, Chain A, domain 1"/>
    <property type="match status" value="2"/>
</dbReference>
<feature type="compositionally biased region" description="Acidic residues" evidence="1">
    <location>
        <begin position="102"/>
        <end position="111"/>
    </location>
</feature>
<dbReference type="Proteomes" id="UP000613580">
    <property type="component" value="Unassembled WGS sequence"/>
</dbReference>
<protein>
    <recommendedName>
        <fullName evidence="4">Rad60/SUMO-like domain-containing protein</fullName>
    </recommendedName>
</protein>
<evidence type="ECO:0000313" key="2">
    <source>
        <dbReference type="EMBL" id="KAF7288529.1"/>
    </source>
</evidence>
<feature type="compositionally biased region" description="Acidic residues" evidence="1">
    <location>
        <begin position="466"/>
        <end position="476"/>
    </location>
</feature>
<feature type="region of interest" description="Disordered" evidence="1">
    <location>
        <begin position="412"/>
        <end position="482"/>
    </location>
</feature>
<feature type="region of interest" description="Disordered" evidence="1">
    <location>
        <begin position="1"/>
        <end position="178"/>
    </location>
</feature>
<sequence length="482" mass="52716">MASENRPRPRPRPKPKAPQPAAASSVQVVDDDAMFIRNKSRSSTTWQRFDAIDKAATKKTVRSDTEDESDSPRPKKQSKTNGKVKSLQATHAEMRRILSTEPESDKDDSDLEVTGYTPSKKKGKARRSRSRSLTPPPVIPDHQLRHIRQIAREALDKGSRSRSRSPTPPVDANASLDSIDYAPEIQKMLRNAARSSVEPAAQASKETIELKIRWKSHPKDPKPQSWKEAITWKIHRTDNFRNVIEEVADEAGILAANVVLSYNSTRVFPSASPVSLGLWVEAELEACDTTTWEYLRKNPTTKTRAPAPAPSRPAIIEEDGALVISDTDDSSIIAIDNDNDDEDEESDNDEPAEEEQGGGDADTGGDDDDNDDSFKLVLRSQLTSKDISLNVRRTTKCGAIVKAFLKKAGLAENYPELMTGGGASNSKGPRKSAGKGRGRKSAAAAAPAKDPRLQIDGQKMDPEQPIGDEDLEDGDVVDVVGL</sequence>
<proteinExistence type="predicted"/>
<feature type="compositionally biased region" description="Basic and acidic residues" evidence="1">
    <location>
        <begin position="150"/>
        <end position="159"/>
    </location>
</feature>
<feature type="compositionally biased region" description="Basic and acidic residues" evidence="1">
    <location>
        <begin position="50"/>
        <end position="64"/>
    </location>
</feature>
<gene>
    <name evidence="2" type="ORF">HMN09_01381900</name>
</gene>
<feature type="compositionally biased region" description="Basic residues" evidence="1">
    <location>
        <begin position="119"/>
        <end position="130"/>
    </location>
</feature>
<keyword evidence="3" id="KW-1185">Reference proteome</keyword>
<evidence type="ECO:0008006" key="4">
    <source>
        <dbReference type="Google" id="ProtNLM"/>
    </source>
</evidence>
<comment type="caution">
    <text evidence="2">The sequence shown here is derived from an EMBL/GenBank/DDBJ whole genome shotgun (WGS) entry which is preliminary data.</text>
</comment>
<dbReference type="OrthoDB" id="3365399at2759"/>
<dbReference type="EMBL" id="JACAZE010000033">
    <property type="protein sequence ID" value="KAF7288529.1"/>
    <property type="molecule type" value="Genomic_DNA"/>
</dbReference>